<feature type="region of interest" description="Disordered" evidence="1">
    <location>
        <begin position="126"/>
        <end position="163"/>
    </location>
</feature>
<keyword evidence="2" id="KW-0472">Membrane</keyword>
<dbReference type="AlphaFoldDB" id="A0A9X2VKX9"/>
<evidence type="ECO:0000313" key="3">
    <source>
        <dbReference type="EMBL" id="MCS7478563.1"/>
    </source>
</evidence>
<accession>A0A9X2VKX9</accession>
<evidence type="ECO:0000256" key="2">
    <source>
        <dbReference type="SAM" id="Phobius"/>
    </source>
</evidence>
<gene>
    <name evidence="3" type="ORF">NZH93_17010</name>
</gene>
<protein>
    <submittedName>
        <fullName evidence="3">Uncharacterized protein</fullName>
    </submittedName>
</protein>
<feature type="transmembrane region" description="Helical" evidence="2">
    <location>
        <begin position="87"/>
        <end position="106"/>
    </location>
</feature>
<sequence length="163" mass="18115">MIFAWNSGGQTTPLFCPWVKDLEGRITVLPVFVLVPRLIVSRQLALVLNVPGLVWRGVNGWPQFDMAQSLPEQPVVGSPVNLLARQVLMIGPLLTPLWVVGLVTLIRRSQWRTYQVFTWASDRCGPRKASWSAKVPASRGRHLAATAPTRHLPTPQPIPRSQG</sequence>
<keyword evidence="2" id="KW-1133">Transmembrane helix</keyword>
<evidence type="ECO:0000313" key="4">
    <source>
        <dbReference type="Proteomes" id="UP001141259"/>
    </source>
</evidence>
<comment type="caution">
    <text evidence="3">The sequence shown here is derived from an EMBL/GenBank/DDBJ whole genome shotgun (WGS) entry which is preliminary data.</text>
</comment>
<dbReference type="RefSeq" id="WP_259624069.1">
    <property type="nucleotide sequence ID" value="NZ_JANYMP010000007.1"/>
</dbReference>
<name>A0A9X2VKX9_9PSEU</name>
<keyword evidence="4" id="KW-1185">Reference proteome</keyword>
<keyword evidence="2" id="KW-0812">Transmembrane</keyword>
<proteinExistence type="predicted"/>
<evidence type="ECO:0000256" key="1">
    <source>
        <dbReference type="SAM" id="MobiDB-lite"/>
    </source>
</evidence>
<dbReference type="Proteomes" id="UP001141259">
    <property type="component" value="Unassembled WGS sequence"/>
</dbReference>
<dbReference type="EMBL" id="JANYMP010000007">
    <property type="protein sequence ID" value="MCS7478563.1"/>
    <property type="molecule type" value="Genomic_DNA"/>
</dbReference>
<organism evidence="3 4">
    <name type="scientific">Umezawaea endophytica</name>
    <dbReference type="NCBI Taxonomy" id="1654476"/>
    <lineage>
        <taxon>Bacteria</taxon>
        <taxon>Bacillati</taxon>
        <taxon>Actinomycetota</taxon>
        <taxon>Actinomycetes</taxon>
        <taxon>Pseudonocardiales</taxon>
        <taxon>Pseudonocardiaceae</taxon>
        <taxon>Umezawaea</taxon>
    </lineage>
</organism>
<feature type="compositionally biased region" description="Pro residues" evidence="1">
    <location>
        <begin position="154"/>
        <end position="163"/>
    </location>
</feature>
<reference evidence="3" key="1">
    <citation type="submission" date="2022-08" db="EMBL/GenBank/DDBJ databases">
        <authorList>
            <person name="Tistechok S."/>
            <person name="Samborskyy M."/>
            <person name="Roman I."/>
        </authorList>
    </citation>
    <scope>NUCLEOTIDE SEQUENCE</scope>
    <source>
        <strain evidence="3">DSM 103496</strain>
    </source>
</reference>